<evidence type="ECO:0000256" key="9">
    <source>
        <dbReference type="ARBA" id="ARBA00049339"/>
    </source>
</evidence>
<dbReference type="InterPro" id="IPR014729">
    <property type="entry name" value="Rossmann-like_a/b/a_fold"/>
</dbReference>
<dbReference type="InterPro" id="IPR009080">
    <property type="entry name" value="tRNAsynth_Ia_anticodon-bd"/>
</dbReference>
<keyword evidence="6" id="KW-0648">Protein biosynthesis</keyword>
<dbReference type="Gene3D" id="1.10.730.10">
    <property type="entry name" value="Isoleucyl-tRNA Synthetase, Domain 1"/>
    <property type="match status" value="1"/>
</dbReference>
<keyword evidence="3" id="KW-0436">Ligase</keyword>
<evidence type="ECO:0000259" key="11">
    <source>
        <dbReference type="SMART" id="SM00836"/>
    </source>
</evidence>
<keyword evidence="4" id="KW-0547">Nucleotide-binding</keyword>
<accession>A0ABR4Q3U7</accession>
<dbReference type="EMBL" id="JAKROA010000013">
    <property type="protein sequence ID" value="KAL5104343.1"/>
    <property type="molecule type" value="Genomic_DNA"/>
</dbReference>
<dbReference type="Pfam" id="PF00750">
    <property type="entry name" value="tRNA-synt_1d"/>
    <property type="match status" value="1"/>
</dbReference>
<dbReference type="Gene3D" id="3.40.50.620">
    <property type="entry name" value="HUPs"/>
    <property type="match status" value="1"/>
</dbReference>
<dbReference type="Proteomes" id="UP001651158">
    <property type="component" value="Unassembled WGS sequence"/>
</dbReference>
<comment type="caution">
    <text evidence="12">The sequence shown here is derived from an EMBL/GenBank/DDBJ whole genome shotgun (WGS) entry which is preliminary data.</text>
</comment>
<dbReference type="InterPro" id="IPR001278">
    <property type="entry name" value="Arg-tRNA-ligase"/>
</dbReference>
<evidence type="ECO:0000256" key="2">
    <source>
        <dbReference type="ARBA" id="ARBA00012837"/>
    </source>
</evidence>
<keyword evidence="13" id="KW-1185">Reference proteome</keyword>
<feature type="domain" description="DALR anticodon binding" evidence="11">
    <location>
        <begin position="357"/>
        <end position="475"/>
    </location>
</feature>
<dbReference type="PANTHER" id="PTHR11956:SF11">
    <property type="entry name" value="ARGININE--TRNA LIGASE, MITOCHONDRIAL-RELATED"/>
    <property type="match status" value="1"/>
</dbReference>
<dbReference type="Pfam" id="PF05746">
    <property type="entry name" value="DALR_1"/>
    <property type="match status" value="1"/>
</dbReference>
<evidence type="ECO:0000256" key="5">
    <source>
        <dbReference type="ARBA" id="ARBA00022840"/>
    </source>
</evidence>
<evidence type="ECO:0000256" key="1">
    <source>
        <dbReference type="ARBA" id="ARBA00005594"/>
    </source>
</evidence>
<reference evidence="12 13" key="1">
    <citation type="journal article" date="2022" name="Front. Cell. Infect. Microbiol.">
        <title>The Genomes of Two Strains of Taenia crassiceps the Animal Model for the Study of Human Cysticercosis.</title>
        <authorList>
            <person name="Bobes R.J."/>
            <person name="Estrada K."/>
            <person name="Rios-Valencia D.G."/>
            <person name="Calderon-Gallegos A."/>
            <person name="de la Torre P."/>
            <person name="Carrero J.C."/>
            <person name="Sanchez-Flores A."/>
            <person name="Laclette J.P."/>
        </authorList>
    </citation>
    <scope>NUCLEOTIDE SEQUENCE [LARGE SCALE GENOMIC DNA]</scope>
    <source>
        <strain evidence="12">WFUcys</strain>
    </source>
</reference>
<dbReference type="InterPro" id="IPR035684">
    <property type="entry name" value="ArgRS_core"/>
</dbReference>
<keyword evidence="5" id="KW-0067">ATP-binding</keyword>
<comment type="similarity">
    <text evidence="1">Belongs to the class-I aminoacyl-tRNA synthetase family.</text>
</comment>
<name>A0ABR4Q3U7_9CEST</name>
<evidence type="ECO:0000256" key="6">
    <source>
        <dbReference type="ARBA" id="ARBA00022917"/>
    </source>
</evidence>
<comment type="catalytic activity">
    <reaction evidence="9">
        <text>tRNA(Arg) + L-arginine + ATP = L-arginyl-tRNA(Arg) + AMP + diphosphate</text>
        <dbReference type="Rhea" id="RHEA:20301"/>
        <dbReference type="Rhea" id="RHEA-COMP:9658"/>
        <dbReference type="Rhea" id="RHEA-COMP:9673"/>
        <dbReference type="ChEBI" id="CHEBI:30616"/>
        <dbReference type="ChEBI" id="CHEBI:32682"/>
        <dbReference type="ChEBI" id="CHEBI:33019"/>
        <dbReference type="ChEBI" id="CHEBI:78442"/>
        <dbReference type="ChEBI" id="CHEBI:78513"/>
        <dbReference type="ChEBI" id="CHEBI:456215"/>
        <dbReference type="EC" id="6.1.1.19"/>
    </reaction>
</comment>
<dbReference type="SUPFAM" id="SSF47323">
    <property type="entry name" value="Anticodon-binding domain of a subclass of class I aminoacyl-tRNA synthetases"/>
    <property type="match status" value="1"/>
</dbReference>
<dbReference type="EC" id="6.1.1.19" evidence="2"/>
<evidence type="ECO:0000256" key="7">
    <source>
        <dbReference type="ARBA" id="ARBA00023146"/>
    </source>
</evidence>
<evidence type="ECO:0000256" key="8">
    <source>
        <dbReference type="ARBA" id="ARBA00039495"/>
    </source>
</evidence>
<evidence type="ECO:0000256" key="3">
    <source>
        <dbReference type="ARBA" id="ARBA00022598"/>
    </source>
</evidence>
<protein>
    <recommendedName>
        <fullName evidence="8">Probable arginine--tRNA ligase, mitochondrial</fullName>
        <ecNumber evidence="2">6.1.1.19</ecNumber>
    </recommendedName>
</protein>
<evidence type="ECO:0000313" key="13">
    <source>
        <dbReference type="Proteomes" id="UP001651158"/>
    </source>
</evidence>
<sequence length="1044" mass="118548">MRKIATPLYAGRIHLYGMFWWNLVLGNFVKNINLAAGNKVTAVNYLGDCGTQFGLLSLGYQNFGDSRLLEENPLKHLHSVYLQACRALGSTNEGKAMASALATKLEGGQRPDLVDLWQRFRALSLKELQSLYARMNICFDHYEYESDFVIFAKQLVEHLIKRRIARREADGSVTASSYEPGKRVTLLKSDGGTLYLTRDLAAAISRANCYNFDRMHYIVEDGQREHFMNLSHLLTHLCYDWAKASVSPWPLHVRFARVGGASSRRGNGLFLEDVLNAAKQEARRRMLQSPNTRIMPSDGVMFESVADHLGVTWLMAEMLRRPRLQPVYLNLRCHDNQPCGHNVYSVAETPDLTGLGLQYCHARLFSLEQKAISRGLLGNGDADAINSQLLHAFHKVSSDRTSREVEEEVCGHLALLPDVLTYAYVKYEADGLLRYCTRLTSLISRAWQFLPVLTAESQELGLSRMAVFRMARNTLEQGHVVCSVSRFCAGLLGQGVPGRDAASRGWGHVVSLGGLRRAEDLGFRTGRFTYALEIPPRIDWSPGSMLFVCVLQESPEPRTRRGASFYEIHEIHIPQEQINALRNKVYLVEVTFETAALDPFPPGCGHVFGQRDGEIEACYEKLDRRVHLPELYNNNSGMFIYELTTDEKPQQLPYLQETLLSEAGLFCAKHQCDVKIIRSALHRNSNPIVLDEHGNVLDTETNNKSMAKEIEPWRDSMKNAVEHPLLDMFRWMPTLRFEFTHPSMSCGRLKNLFDVVITKNNEKNLPYPRAWRKSTGLHYLSSLLSTSFWRKQDKPHQVYFAPVFCTKSTAETSRVQGRLPAGTSIYPFRGMTFVWSVHWRQFFKPIESASQPRIRSIQVTINSAGMSFVSTFINCGDVNCTLSMDVRLYTALSHSVYILPNQMFLNQSSSSFALVLDGPEFSYNTGTFDRRLQLLRDGHLMVLGTYTLPQMRQQSETSVQATEFLTCASAFAQTRSRKFDIIIRFYNWPIYDLSSGSFSRRQLAWSMIPQPCRRTAILPPFHPLSSLDPSKTPFISVNFLNDTK</sequence>
<dbReference type="PANTHER" id="PTHR11956">
    <property type="entry name" value="ARGINYL-TRNA SYNTHETASE"/>
    <property type="match status" value="1"/>
</dbReference>
<organism evidence="12 13">
    <name type="scientific">Taenia crassiceps</name>
    <dbReference type="NCBI Taxonomy" id="6207"/>
    <lineage>
        <taxon>Eukaryota</taxon>
        <taxon>Metazoa</taxon>
        <taxon>Spiralia</taxon>
        <taxon>Lophotrochozoa</taxon>
        <taxon>Platyhelminthes</taxon>
        <taxon>Cestoda</taxon>
        <taxon>Eucestoda</taxon>
        <taxon>Cyclophyllidea</taxon>
        <taxon>Taeniidae</taxon>
        <taxon>Taenia</taxon>
    </lineage>
</organism>
<evidence type="ECO:0000256" key="10">
    <source>
        <dbReference type="ARBA" id="ARBA00049595"/>
    </source>
</evidence>
<evidence type="ECO:0000256" key="4">
    <source>
        <dbReference type="ARBA" id="ARBA00022741"/>
    </source>
</evidence>
<evidence type="ECO:0000313" key="12">
    <source>
        <dbReference type="EMBL" id="KAL5104343.1"/>
    </source>
</evidence>
<keyword evidence="7" id="KW-0030">Aminoacyl-tRNA synthetase</keyword>
<proteinExistence type="inferred from homology"/>
<dbReference type="PRINTS" id="PR01038">
    <property type="entry name" value="TRNASYNTHARG"/>
</dbReference>
<gene>
    <name evidence="12" type="ORF">TcWFU_008676</name>
</gene>
<dbReference type="SMART" id="SM00836">
    <property type="entry name" value="DALR_1"/>
    <property type="match status" value="1"/>
</dbReference>
<dbReference type="InterPro" id="IPR008909">
    <property type="entry name" value="DALR_anticod-bd"/>
</dbReference>
<dbReference type="SUPFAM" id="SSF52374">
    <property type="entry name" value="Nucleotidylyl transferase"/>
    <property type="match status" value="1"/>
</dbReference>
<comment type="function">
    <text evidence="10">Catalyzes the attachment of arginine to tRNA(Arg) in a two-step reaction: arginine is first activated by ATP to form Arg-AMP and then transferred to the acceptor end of tRNA(Arg).</text>
</comment>